<keyword evidence="2" id="KW-0255">Endonuclease</keyword>
<organism evidence="2 3">
    <name type="scientific">Arcicella aurantiaca</name>
    <dbReference type="NCBI Taxonomy" id="591202"/>
    <lineage>
        <taxon>Bacteria</taxon>
        <taxon>Pseudomonadati</taxon>
        <taxon>Bacteroidota</taxon>
        <taxon>Cytophagia</taxon>
        <taxon>Cytophagales</taxon>
        <taxon>Flectobacillaceae</taxon>
        <taxon>Arcicella</taxon>
    </lineage>
</organism>
<dbReference type="Gene3D" id="3.30.2310.20">
    <property type="entry name" value="RelE-like"/>
    <property type="match status" value="1"/>
</dbReference>
<evidence type="ECO:0000313" key="3">
    <source>
        <dbReference type="Proteomes" id="UP000245489"/>
    </source>
</evidence>
<dbReference type="RefSeq" id="WP_109741865.1">
    <property type="nucleotide sequence ID" value="NZ_QGGO01000004.1"/>
</dbReference>
<dbReference type="SUPFAM" id="SSF143011">
    <property type="entry name" value="RelE-like"/>
    <property type="match status" value="1"/>
</dbReference>
<dbReference type="Proteomes" id="UP000245489">
    <property type="component" value="Unassembled WGS sequence"/>
</dbReference>
<keyword evidence="2" id="KW-0378">Hydrolase</keyword>
<keyword evidence="1" id="KW-1277">Toxin-antitoxin system</keyword>
<dbReference type="InterPro" id="IPR007712">
    <property type="entry name" value="RelE/ParE_toxin"/>
</dbReference>
<dbReference type="EMBL" id="QGGO01000004">
    <property type="protein sequence ID" value="PWK28312.1"/>
    <property type="molecule type" value="Genomic_DNA"/>
</dbReference>
<proteinExistence type="predicted"/>
<dbReference type="InterPro" id="IPR052747">
    <property type="entry name" value="TA_system_RelE_toxin"/>
</dbReference>
<dbReference type="OrthoDB" id="5570653at2"/>
<keyword evidence="3" id="KW-1185">Reference proteome</keyword>
<sequence>MKVDFLAKFDKDVDNILDKSILEDIADVIETVELAENITELKNIKKLVGFKNAYRIKIGKYRIGFFFENQTVEFARVVHRKDIYKIFP</sequence>
<evidence type="ECO:0000256" key="1">
    <source>
        <dbReference type="ARBA" id="ARBA00022649"/>
    </source>
</evidence>
<name>A0A316EF46_9BACT</name>
<gene>
    <name evidence="2" type="ORF">LV89_01095</name>
</gene>
<keyword evidence="2" id="KW-0540">Nuclease</keyword>
<protein>
    <submittedName>
        <fullName evidence="2">mRNA-degrading endonuclease RelE of RelBE toxin-antitoxin system</fullName>
    </submittedName>
</protein>
<accession>A0A316EF46</accession>
<dbReference type="AlphaFoldDB" id="A0A316EF46"/>
<evidence type="ECO:0000313" key="2">
    <source>
        <dbReference type="EMBL" id="PWK28312.1"/>
    </source>
</evidence>
<dbReference type="PANTHER" id="PTHR38813:SF1">
    <property type="entry name" value="TOXIN RELE1-RELATED"/>
    <property type="match status" value="1"/>
</dbReference>
<dbReference type="GO" id="GO:0004519">
    <property type="term" value="F:endonuclease activity"/>
    <property type="evidence" value="ECO:0007669"/>
    <property type="project" value="UniProtKB-KW"/>
</dbReference>
<dbReference type="Pfam" id="PF05016">
    <property type="entry name" value="ParE_toxin"/>
    <property type="match status" value="1"/>
</dbReference>
<reference evidence="2 3" key="1">
    <citation type="submission" date="2018-05" db="EMBL/GenBank/DDBJ databases">
        <title>Genomic Encyclopedia of Archaeal and Bacterial Type Strains, Phase II (KMG-II): from individual species to whole genera.</title>
        <authorList>
            <person name="Goeker M."/>
        </authorList>
    </citation>
    <scope>NUCLEOTIDE SEQUENCE [LARGE SCALE GENOMIC DNA]</scope>
    <source>
        <strain evidence="2 3">DSM 22214</strain>
    </source>
</reference>
<dbReference type="PANTHER" id="PTHR38813">
    <property type="match status" value="1"/>
</dbReference>
<dbReference type="InterPro" id="IPR035093">
    <property type="entry name" value="RelE/ParE_toxin_dom_sf"/>
</dbReference>
<comment type="caution">
    <text evidence="2">The sequence shown here is derived from an EMBL/GenBank/DDBJ whole genome shotgun (WGS) entry which is preliminary data.</text>
</comment>